<dbReference type="EMBL" id="RDRA01000027">
    <property type="protein sequence ID" value="RXG87744.1"/>
    <property type="molecule type" value="Genomic_DNA"/>
</dbReference>
<dbReference type="Proteomes" id="UP000289946">
    <property type="component" value="Unassembled WGS sequence"/>
</dbReference>
<dbReference type="Gene3D" id="1.20.120.160">
    <property type="entry name" value="HPT domain"/>
    <property type="match status" value="1"/>
</dbReference>
<comment type="caution">
    <text evidence="4">The sequence shown here is derived from an EMBL/GenBank/DDBJ whole genome shotgun (WGS) entry which is preliminary data.</text>
</comment>
<dbReference type="PROSITE" id="PS50894">
    <property type="entry name" value="HPT"/>
    <property type="match status" value="1"/>
</dbReference>
<reference evidence="4 5" key="1">
    <citation type="submission" date="2018-10" db="EMBL/GenBank/DDBJ databases">
        <title>Bradyrhizobium sp. nov., isolated from effective nodules of peanut in China.</title>
        <authorList>
            <person name="Li Y."/>
        </authorList>
    </citation>
    <scope>NUCLEOTIDE SEQUENCE [LARGE SCALE GENOMIC DNA]</scope>
    <source>
        <strain evidence="4 5">CCBAU 51781</strain>
    </source>
</reference>
<protein>
    <submittedName>
        <fullName evidence="4">Hpt domain-containing protein</fullName>
    </submittedName>
</protein>
<sequence>MIEAGKAMFEVTAAPAQKVLDCAPARDPNAYAALVREIGEDGASEVRAVFWSETCARLQLFRTLSREQHQARIAREAHSLKSAAGTFGYARLAALALRLEKSVETLHDTELGDLLDLMDAAYAAARAQERDARA</sequence>
<dbReference type="SUPFAM" id="SSF47226">
    <property type="entry name" value="Histidine-containing phosphotransfer domain, HPT domain"/>
    <property type="match status" value="1"/>
</dbReference>
<evidence type="ECO:0000313" key="5">
    <source>
        <dbReference type="Proteomes" id="UP000289946"/>
    </source>
</evidence>
<evidence type="ECO:0000313" key="4">
    <source>
        <dbReference type="EMBL" id="RXG87744.1"/>
    </source>
</evidence>
<proteinExistence type="predicted"/>
<organism evidence="4 5">
    <name type="scientific">Bradyrhizobium zhanjiangense</name>
    <dbReference type="NCBI Taxonomy" id="1325107"/>
    <lineage>
        <taxon>Bacteria</taxon>
        <taxon>Pseudomonadati</taxon>
        <taxon>Pseudomonadota</taxon>
        <taxon>Alphaproteobacteria</taxon>
        <taxon>Hyphomicrobiales</taxon>
        <taxon>Nitrobacteraceae</taxon>
        <taxon>Bradyrhizobium</taxon>
    </lineage>
</organism>
<keyword evidence="2" id="KW-0597">Phosphoprotein</keyword>
<dbReference type="InterPro" id="IPR036641">
    <property type="entry name" value="HPT_dom_sf"/>
</dbReference>
<feature type="domain" description="HPt" evidence="3">
    <location>
        <begin position="39"/>
        <end position="134"/>
    </location>
</feature>
<accession>A0ABY0DAD1</accession>
<evidence type="ECO:0000256" key="1">
    <source>
        <dbReference type="ARBA" id="ARBA00023012"/>
    </source>
</evidence>
<keyword evidence="5" id="KW-1185">Reference proteome</keyword>
<feature type="modified residue" description="Phosphohistidine" evidence="2">
    <location>
        <position position="78"/>
    </location>
</feature>
<evidence type="ECO:0000256" key="2">
    <source>
        <dbReference type="PROSITE-ProRule" id="PRU00110"/>
    </source>
</evidence>
<evidence type="ECO:0000259" key="3">
    <source>
        <dbReference type="PROSITE" id="PS50894"/>
    </source>
</evidence>
<keyword evidence="1" id="KW-0902">Two-component regulatory system</keyword>
<dbReference type="InterPro" id="IPR008207">
    <property type="entry name" value="Sig_transdc_His_kin_Hpt_dom"/>
</dbReference>
<dbReference type="Pfam" id="PF01627">
    <property type="entry name" value="Hpt"/>
    <property type="match status" value="1"/>
</dbReference>
<name>A0ABY0DAD1_9BRAD</name>
<gene>
    <name evidence="4" type="ORF">EAS62_35410</name>
</gene>